<dbReference type="Proteomes" id="UP000326169">
    <property type="component" value="Unassembled WGS sequence"/>
</dbReference>
<accession>A0A5M3TCA3</accession>
<gene>
    <name evidence="2" type="ORF">NIES46_41220</name>
</gene>
<dbReference type="GeneID" id="301684896"/>
<evidence type="ECO:0000259" key="1">
    <source>
        <dbReference type="Pfam" id="PF00656"/>
    </source>
</evidence>
<keyword evidence="3" id="KW-1185">Reference proteome</keyword>
<dbReference type="InterPro" id="IPR029030">
    <property type="entry name" value="Caspase-like_dom_sf"/>
</dbReference>
<organism evidence="2 3">
    <name type="scientific">Limnospira platensis NIES-46</name>
    <dbReference type="NCBI Taxonomy" id="1236695"/>
    <lineage>
        <taxon>Bacteria</taxon>
        <taxon>Bacillati</taxon>
        <taxon>Cyanobacteriota</taxon>
        <taxon>Cyanophyceae</taxon>
        <taxon>Oscillatoriophycideae</taxon>
        <taxon>Oscillatoriales</taxon>
        <taxon>Sirenicapillariaceae</taxon>
        <taxon>Limnospira</taxon>
    </lineage>
</organism>
<comment type="caution">
    <text evidence="2">The sequence shown here is derived from an EMBL/GenBank/DDBJ whole genome shotgun (WGS) entry which is preliminary data.</text>
</comment>
<dbReference type="Gene3D" id="3.40.50.1460">
    <property type="match status" value="1"/>
</dbReference>
<evidence type="ECO:0000313" key="2">
    <source>
        <dbReference type="EMBL" id="GCE96055.1"/>
    </source>
</evidence>
<reference evidence="2 3" key="1">
    <citation type="journal article" date="2019" name="J Genomics">
        <title>The Draft Genome of a Hydrogen-producing Cyanobacterium, Arthrospira platensis NIES-46.</title>
        <authorList>
            <person name="Suzuki S."/>
            <person name="Yamaguchi H."/>
            <person name="Kawachi M."/>
        </authorList>
    </citation>
    <scope>NUCLEOTIDE SEQUENCE [LARGE SCALE GENOMIC DNA]</scope>
    <source>
        <strain evidence="2 3">NIES-46</strain>
    </source>
</reference>
<dbReference type="EMBL" id="BIMW01000171">
    <property type="protein sequence ID" value="GCE96055.1"/>
    <property type="molecule type" value="Genomic_DNA"/>
</dbReference>
<dbReference type="SUPFAM" id="SSF52129">
    <property type="entry name" value="Caspase-like"/>
    <property type="match status" value="1"/>
</dbReference>
<protein>
    <recommendedName>
        <fullName evidence="1">Peptidase C14 caspase domain-containing protein</fullName>
    </recommendedName>
</protein>
<dbReference type="InterPro" id="IPR011600">
    <property type="entry name" value="Pept_C14_caspase"/>
</dbReference>
<dbReference type="Pfam" id="PF00656">
    <property type="entry name" value="Peptidase_C14"/>
    <property type="match status" value="1"/>
</dbReference>
<feature type="domain" description="Peptidase C14 caspase" evidence="1">
    <location>
        <begin position="8"/>
        <end position="240"/>
    </location>
</feature>
<proteinExistence type="predicted"/>
<name>A0A5M3TCA3_LIMPL</name>
<sequence length="348" mass="37710">MSSTYKNGHALVIGVGQDLPNTVNDAKGLAAILTDPSRCAYPPEQVTLLVNEKADRLQVLEALDNLAKTTNSESTVVIYFSGHGYQVASPTGEFYYLMPYGYSINKLYQTAISGQEFAEKLKAITSQKLLILLDCCHAGGVGEAKVPGLEIAASPLPPEAIKLLQEGRGKALIASCQEDQLSYVYKHKQYSEFTLALMEAFCGSGVAKKDGSVRVADLALHTRQVVPTRTQDRQHPVLHYEKADNFVVAYYAGGSIEPKGLPFPQATEEAETETAAKSQPSVVFDQKDQTVDNQTNIAGNVGEIGKQETHISGGFNQPGWKVSGDVIQSQRDVVIGAKKRQTNDSEDE</sequence>
<evidence type="ECO:0000313" key="3">
    <source>
        <dbReference type="Proteomes" id="UP000326169"/>
    </source>
</evidence>
<dbReference type="RefSeq" id="WP_006620260.1">
    <property type="nucleotide sequence ID" value="NZ_BIMW01000171.1"/>
</dbReference>